<dbReference type="Proteomes" id="UP000215199">
    <property type="component" value="Unassembled WGS sequence"/>
</dbReference>
<evidence type="ECO:0000256" key="2">
    <source>
        <dbReference type="SAM" id="Coils"/>
    </source>
</evidence>
<dbReference type="RefSeq" id="WP_143268604.1">
    <property type="nucleotide sequence ID" value="NZ_NMUL01000013.1"/>
</dbReference>
<accession>A0A229T8N3</accession>
<evidence type="ECO:0000313" key="4">
    <source>
        <dbReference type="EMBL" id="OXM67370.1"/>
    </source>
</evidence>
<reference evidence="5" key="1">
    <citation type="submission" date="2017-07" db="EMBL/GenBank/DDBJ databases">
        <title>Comparative genome mining reveals phylogenetic distribution patterns of secondary metabolites in Amycolatopsis.</title>
        <authorList>
            <person name="Adamek M."/>
            <person name="Alanjary M."/>
            <person name="Sales-Ortells H."/>
            <person name="Goodfellow M."/>
            <person name="Bull A.T."/>
            <person name="Kalinowski J."/>
            <person name="Ziemert N."/>
        </authorList>
    </citation>
    <scope>NUCLEOTIDE SEQUENCE [LARGE SCALE GENOMIC DNA]</scope>
    <source>
        <strain evidence="5">H5</strain>
    </source>
</reference>
<proteinExistence type="predicted"/>
<sequence length="874" mass="96745">MRVPPPGSGAGRRLPHAGELFTDRESESKAFKKSLAEFRRQIERDDEAGVARRNVLAFYGLGGIGKTTLSERLDAWVGRRLPLVNGWGPPPPTKVDATARIDLHGSAGQLDLTGALIALRAGVGKFRKRWPVFDLAFTAYWSAVHPGESLPRFAAREDMDAAIGDIVKDVLSDVGSLADLAVGAGAGLAVRGARKLVGELRRRRDLNLAIGAFAGFEDFLLRCADEPGPTDPRPDLVCELAATLSWEIATREPGRVLVVFVDTTERLKLDPRRVAERHLNTLVHGMPNVLFVLTGRDVLDWHDETRTELPHRGPWTWPGLVPGAGGEPRQHLVGNLSPSDTRELIRLSRGQLDLPMSDEVVEELVTASRGLPQYIEVARQVAVSVKDSGQGRQVRASDVTGSLGSLVLRVLDDVPADEQRAIRAACLFRVFDTGLIAAAADVDHGCAERAVLRPMIDRHEGERFPYRMHDAVREAIRHTDFQVSGGWSDRDWRLAAARAVAAARELHDGAEHREDDDRLMSALAIAIGVVCDQETDIEPAGSPNYEDWLTRAIVFAPSIQGLRSRVPGASRTGYGRHVLDFISGKSIEVPLEERLRLLRSVFDSDHPLRLPAGRHLGYTLKVLRRWDEALAVFDEVVRLAPTRVNRRQGPLTLSLARRFEDARQCGGEVPDLVRLAEYAHGRPESYFAEIGEKIERLQTARRRREALEDRGDLLARRVFFHAEVGGQEVADLLAEGERVGHVLAIRNALLSTVLHHDADPTTISVALERLENLERASAAAGTIEFRYAIAEFCAAAIAGDRRRLEDLRTKVSQIGFRTRSWIPVECFFASVGLPLPETPTQWLEPPEEVGRRWTGHLDAYLARHGATREELRPH</sequence>
<dbReference type="AlphaFoldDB" id="A0A229T8N3"/>
<feature type="repeat" description="TPR" evidence="1">
    <location>
        <begin position="610"/>
        <end position="643"/>
    </location>
</feature>
<dbReference type="PROSITE" id="PS50005">
    <property type="entry name" value="TPR"/>
    <property type="match status" value="1"/>
</dbReference>
<evidence type="ECO:0008006" key="6">
    <source>
        <dbReference type="Google" id="ProtNLM"/>
    </source>
</evidence>
<dbReference type="SUPFAM" id="SSF52540">
    <property type="entry name" value="P-loop containing nucleoside triphosphate hydrolases"/>
    <property type="match status" value="1"/>
</dbReference>
<evidence type="ECO:0000256" key="3">
    <source>
        <dbReference type="SAM" id="MobiDB-lite"/>
    </source>
</evidence>
<dbReference type="InterPro" id="IPR019734">
    <property type="entry name" value="TPR_rpt"/>
</dbReference>
<gene>
    <name evidence="4" type="ORF">CF165_17035</name>
</gene>
<name>A0A229T8N3_9PSEU</name>
<protein>
    <recommendedName>
        <fullName evidence="6">ATP/GTP-binding protein</fullName>
    </recommendedName>
</protein>
<feature type="coiled-coil region" evidence="2">
    <location>
        <begin position="690"/>
        <end position="717"/>
    </location>
</feature>
<keyword evidence="1" id="KW-0802">TPR repeat</keyword>
<feature type="region of interest" description="Disordered" evidence="3">
    <location>
        <begin position="1"/>
        <end position="25"/>
    </location>
</feature>
<keyword evidence="5" id="KW-1185">Reference proteome</keyword>
<evidence type="ECO:0000256" key="1">
    <source>
        <dbReference type="PROSITE-ProRule" id="PRU00339"/>
    </source>
</evidence>
<dbReference type="EMBL" id="NMUL01000013">
    <property type="protein sequence ID" value="OXM67370.1"/>
    <property type="molecule type" value="Genomic_DNA"/>
</dbReference>
<dbReference type="OrthoDB" id="3894261at2"/>
<dbReference type="InterPro" id="IPR027417">
    <property type="entry name" value="P-loop_NTPase"/>
</dbReference>
<evidence type="ECO:0000313" key="5">
    <source>
        <dbReference type="Proteomes" id="UP000215199"/>
    </source>
</evidence>
<comment type="caution">
    <text evidence="4">The sequence shown here is derived from an EMBL/GenBank/DDBJ whole genome shotgun (WGS) entry which is preliminary data.</text>
</comment>
<keyword evidence="2" id="KW-0175">Coiled coil</keyword>
<organism evidence="4 5">
    <name type="scientific">Amycolatopsis vastitatis</name>
    <dbReference type="NCBI Taxonomy" id="1905142"/>
    <lineage>
        <taxon>Bacteria</taxon>
        <taxon>Bacillati</taxon>
        <taxon>Actinomycetota</taxon>
        <taxon>Actinomycetes</taxon>
        <taxon>Pseudonocardiales</taxon>
        <taxon>Pseudonocardiaceae</taxon>
        <taxon>Amycolatopsis</taxon>
    </lineage>
</organism>